<dbReference type="CDD" id="cd00167">
    <property type="entry name" value="SANT"/>
    <property type="match status" value="1"/>
</dbReference>
<dbReference type="InterPro" id="IPR009057">
    <property type="entry name" value="Homeodomain-like_sf"/>
</dbReference>
<protein>
    <submittedName>
        <fullName evidence="4">Uncharacterized protein</fullName>
    </submittedName>
</protein>
<feature type="compositionally biased region" description="Polar residues" evidence="1">
    <location>
        <begin position="706"/>
        <end position="717"/>
    </location>
</feature>
<feature type="region of interest" description="Disordered" evidence="1">
    <location>
        <begin position="503"/>
        <end position="529"/>
    </location>
</feature>
<evidence type="ECO:0000259" key="2">
    <source>
        <dbReference type="PROSITE" id="PS50090"/>
    </source>
</evidence>
<dbReference type="InterPro" id="IPR001005">
    <property type="entry name" value="SANT/Myb"/>
</dbReference>
<accession>A0A835Y4N0</accession>
<feature type="domain" description="HTH myb-type" evidence="3">
    <location>
        <begin position="1"/>
        <end position="52"/>
    </location>
</feature>
<dbReference type="Pfam" id="PF00249">
    <property type="entry name" value="Myb_DNA-binding"/>
    <property type="match status" value="1"/>
</dbReference>
<evidence type="ECO:0000256" key="1">
    <source>
        <dbReference type="SAM" id="MobiDB-lite"/>
    </source>
</evidence>
<dbReference type="SUPFAM" id="SSF46689">
    <property type="entry name" value="Homeodomain-like"/>
    <property type="match status" value="1"/>
</dbReference>
<sequence>MATKAWSPEEEEAVLHAFIDNGPKWTEIARRVPGRTGVQVKSLWYCKLKHKTSRCASLLGNFARSYAALNNNGKNTSSKNHACACDKAYAEALALQDLDALSEGDGDSMYGGDYDDSTAADTPVSEAGFGMQPPWQQQVPAPGTGDGCGFAHATGGGDGMLAAADGGGKWAWGGSPFGQPQAATNGGDWAAPAARLGNMAPLERFGSNGANMAPLERFGSNGASMAAAASRAQWQPRGSGTGLAAAPNPDSFRQVDSARMGPEAPARKRTWTVATEGGDGIGAGGRWSSPGFNIGGAGGTALLHAVTPNASWGQQVRQQAAPLNLAPGPAPAFVGCSSIMAPGPPPPPQQQQQQQQPQPLAPSLQQPLQQLGLWGLGPTQPPARSSCPGFHRSSSTPRQPSLPLQPFPVAPSFVYVGDSPRRHGSRGRDAKPLSRMGGGAGGGGGGVTAAATWVEGGGDFSGAPPAAGDWGLLGSATAADGFARGCKVDSLMQEAARHSHDAWASESLPQGNAWSPPAQQQAPPAPQGFHPNAYDWAAGGTTPRAAARGWADPYPLTLPSASSQPQPQPQHRQWSYSPRRGALLAPSGGHQCASAVRGNLQPPGWQELGPQLRGPRQHEPMTAWQLQDSHSAPMACPGLQPQHPMEPGPGRSSVTAAPQRLLSCLPAGPGFERASAPALQGQQGPGGAVTRTEALAGSPSEDEPARQQSWVGTTATAQRACESPVRRWQESWANSHSQNVGLMDATRPLVNDGWLEPGGPFAVPDCPPAPHVDASTPGLWPSMGGPGEGEAPPPRRAYVPVAPTTSVGRPGPEVRRTPAAGFTLRAAWELWDDDCGEEEGSGVGDSQGNAEGGGLQRRESDAFWLDRAQDGEQEEYAGAPATGAPQRPSHWPGDLVDLCRAVRMPPPPDGLVPEGMRCLNMAAIRRMREDAAWRRS</sequence>
<dbReference type="PROSITE" id="PS51294">
    <property type="entry name" value="HTH_MYB"/>
    <property type="match status" value="1"/>
</dbReference>
<feature type="domain" description="Myb-like" evidence="2">
    <location>
        <begin position="1"/>
        <end position="48"/>
    </location>
</feature>
<dbReference type="AlphaFoldDB" id="A0A835Y4N0"/>
<dbReference type="Proteomes" id="UP000612055">
    <property type="component" value="Unassembled WGS sequence"/>
</dbReference>
<feature type="region of interest" description="Disordered" evidence="1">
    <location>
        <begin position="229"/>
        <end position="250"/>
    </location>
</feature>
<evidence type="ECO:0000313" key="4">
    <source>
        <dbReference type="EMBL" id="KAG2495097.1"/>
    </source>
</evidence>
<name>A0A835Y4N0_9CHLO</name>
<feature type="region of interest" description="Disordered" evidence="1">
    <location>
        <begin position="602"/>
        <end position="718"/>
    </location>
</feature>
<gene>
    <name evidence="4" type="ORF">HYH03_006708</name>
</gene>
<dbReference type="Gene3D" id="1.10.10.60">
    <property type="entry name" value="Homeodomain-like"/>
    <property type="match status" value="1"/>
</dbReference>
<feature type="region of interest" description="Disordered" evidence="1">
    <location>
        <begin position="834"/>
        <end position="892"/>
    </location>
</feature>
<dbReference type="PROSITE" id="PS50090">
    <property type="entry name" value="MYB_LIKE"/>
    <property type="match status" value="1"/>
</dbReference>
<feature type="compositionally biased region" description="Low complexity" evidence="1">
    <location>
        <begin position="350"/>
        <end position="378"/>
    </location>
</feature>
<feature type="compositionally biased region" description="Gly residues" evidence="1">
    <location>
        <begin position="841"/>
        <end position="855"/>
    </location>
</feature>
<organism evidence="4 5">
    <name type="scientific">Edaphochlamys debaryana</name>
    <dbReference type="NCBI Taxonomy" id="47281"/>
    <lineage>
        <taxon>Eukaryota</taxon>
        <taxon>Viridiplantae</taxon>
        <taxon>Chlorophyta</taxon>
        <taxon>core chlorophytes</taxon>
        <taxon>Chlorophyceae</taxon>
        <taxon>CS clade</taxon>
        <taxon>Chlamydomonadales</taxon>
        <taxon>Chlamydomonadales incertae sedis</taxon>
        <taxon>Edaphochlamys</taxon>
    </lineage>
</organism>
<evidence type="ECO:0000313" key="5">
    <source>
        <dbReference type="Proteomes" id="UP000612055"/>
    </source>
</evidence>
<dbReference type="EMBL" id="JAEHOE010000026">
    <property type="protein sequence ID" value="KAG2495097.1"/>
    <property type="molecule type" value="Genomic_DNA"/>
</dbReference>
<feature type="region of interest" description="Disordered" evidence="1">
    <location>
        <begin position="544"/>
        <end position="575"/>
    </location>
</feature>
<dbReference type="InterPro" id="IPR017930">
    <property type="entry name" value="Myb_dom"/>
</dbReference>
<comment type="caution">
    <text evidence="4">The sequence shown here is derived from an EMBL/GenBank/DDBJ whole genome shotgun (WGS) entry which is preliminary data.</text>
</comment>
<dbReference type="SMART" id="SM00717">
    <property type="entry name" value="SANT"/>
    <property type="match status" value="1"/>
</dbReference>
<evidence type="ECO:0000259" key="3">
    <source>
        <dbReference type="PROSITE" id="PS51294"/>
    </source>
</evidence>
<reference evidence="4" key="1">
    <citation type="journal article" date="2020" name="bioRxiv">
        <title>Comparative genomics of Chlamydomonas.</title>
        <authorList>
            <person name="Craig R.J."/>
            <person name="Hasan A.R."/>
            <person name="Ness R.W."/>
            <person name="Keightley P.D."/>
        </authorList>
    </citation>
    <scope>NUCLEOTIDE SEQUENCE</scope>
    <source>
        <strain evidence="4">CCAP 11/70</strain>
    </source>
</reference>
<dbReference type="OrthoDB" id="552847at2759"/>
<keyword evidence="5" id="KW-1185">Reference proteome</keyword>
<feature type="region of interest" description="Disordered" evidence="1">
    <location>
        <begin position="335"/>
        <end position="444"/>
    </location>
</feature>
<proteinExistence type="predicted"/>